<dbReference type="AlphaFoldDB" id="A0A426YCB1"/>
<feature type="compositionally biased region" description="Basic residues" evidence="1">
    <location>
        <begin position="42"/>
        <end position="54"/>
    </location>
</feature>
<dbReference type="EMBL" id="AMZH03013406">
    <property type="protein sequence ID" value="RRT49328.1"/>
    <property type="molecule type" value="Genomic_DNA"/>
</dbReference>
<feature type="region of interest" description="Disordered" evidence="1">
    <location>
        <begin position="27"/>
        <end position="71"/>
    </location>
</feature>
<name>A0A426YCB1_ENSVE</name>
<evidence type="ECO:0000256" key="1">
    <source>
        <dbReference type="SAM" id="MobiDB-lite"/>
    </source>
</evidence>
<proteinExistence type="predicted"/>
<reference evidence="2 3" key="1">
    <citation type="journal article" date="2014" name="Agronomy (Basel)">
        <title>A Draft Genome Sequence for Ensete ventricosum, the Drought-Tolerant Tree Against Hunger.</title>
        <authorList>
            <person name="Harrison J."/>
            <person name="Moore K.A."/>
            <person name="Paszkiewicz K."/>
            <person name="Jones T."/>
            <person name="Grant M."/>
            <person name="Ambacheew D."/>
            <person name="Muzemil S."/>
            <person name="Studholme D.J."/>
        </authorList>
    </citation>
    <scope>NUCLEOTIDE SEQUENCE [LARGE SCALE GENOMIC DNA]</scope>
</reference>
<evidence type="ECO:0000313" key="3">
    <source>
        <dbReference type="Proteomes" id="UP000287651"/>
    </source>
</evidence>
<gene>
    <name evidence="2" type="ORF">B296_00037889</name>
</gene>
<protein>
    <submittedName>
        <fullName evidence="2">Uncharacterized protein</fullName>
    </submittedName>
</protein>
<comment type="caution">
    <text evidence="2">The sequence shown here is derived from an EMBL/GenBank/DDBJ whole genome shotgun (WGS) entry which is preliminary data.</text>
</comment>
<dbReference type="Proteomes" id="UP000287651">
    <property type="component" value="Unassembled WGS sequence"/>
</dbReference>
<evidence type="ECO:0000313" key="2">
    <source>
        <dbReference type="EMBL" id="RRT49328.1"/>
    </source>
</evidence>
<sequence>MRHDNYMDGYLTRPVLLPRPMWLTRGGGGAPGSRSLRPLTHTQRHKRTRHLQTKKARDGDGTRNRNRARSRWHAPQVNSRCCVNVARSPRCRHSYRTQWVCSALSHAKLWAVGLVRYLQSLCLLISVVRVHGRGRYGPDDVVDRNRAVETL</sequence>
<organism evidence="2 3">
    <name type="scientific">Ensete ventricosum</name>
    <name type="common">Abyssinian banana</name>
    <name type="synonym">Musa ensete</name>
    <dbReference type="NCBI Taxonomy" id="4639"/>
    <lineage>
        <taxon>Eukaryota</taxon>
        <taxon>Viridiplantae</taxon>
        <taxon>Streptophyta</taxon>
        <taxon>Embryophyta</taxon>
        <taxon>Tracheophyta</taxon>
        <taxon>Spermatophyta</taxon>
        <taxon>Magnoliopsida</taxon>
        <taxon>Liliopsida</taxon>
        <taxon>Zingiberales</taxon>
        <taxon>Musaceae</taxon>
        <taxon>Ensete</taxon>
    </lineage>
</organism>
<accession>A0A426YCB1</accession>